<dbReference type="AlphaFoldDB" id="A0A1L7XFQ5"/>
<keyword evidence="2" id="KW-1185">Reference proteome</keyword>
<evidence type="ECO:0000313" key="1">
    <source>
        <dbReference type="EMBL" id="CZR63806.1"/>
    </source>
</evidence>
<protein>
    <submittedName>
        <fullName evidence="1">Uncharacterized protein</fullName>
    </submittedName>
</protein>
<reference evidence="1 2" key="1">
    <citation type="submission" date="2016-03" db="EMBL/GenBank/DDBJ databases">
        <authorList>
            <person name="Ploux O."/>
        </authorList>
    </citation>
    <scope>NUCLEOTIDE SEQUENCE [LARGE SCALE GENOMIC DNA]</scope>
    <source>
        <strain evidence="1 2">UAMH 11012</strain>
    </source>
</reference>
<dbReference type="Proteomes" id="UP000184330">
    <property type="component" value="Unassembled WGS sequence"/>
</dbReference>
<dbReference type="OrthoDB" id="3548001at2759"/>
<gene>
    <name evidence="1" type="ORF">PAC_13703</name>
</gene>
<evidence type="ECO:0000313" key="2">
    <source>
        <dbReference type="Proteomes" id="UP000184330"/>
    </source>
</evidence>
<accession>A0A1L7XFQ5</accession>
<organism evidence="1 2">
    <name type="scientific">Phialocephala subalpina</name>
    <dbReference type="NCBI Taxonomy" id="576137"/>
    <lineage>
        <taxon>Eukaryota</taxon>
        <taxon>Fungi</taxon>
        <taxon>Dikarya</taxon>
        <taxon>Ascomycota</taxon>
        <taxon>Pezizomycotina</taxon>
        <taxon>Leotiomycetes</taxon>
        <taxon>Helotiales</taxon>
        <taxon>Mollisiaceae</taxon>
        <taxon>Phialocephala</taxon>
        <taxon>Phialocephala fortinii species complex</taxon>
    </lineage>
</organism>
<proteinExistence type="predicted"/>
<dbReference type="EMBL" id="FJOG01000024">
    <property type="protein sequence ID" value="CZR63806.1"/>
    <property type="molecule type" value="Genomic_DNA"/>
</dbReference>
<sequence length="94" mass="9974">MGNQYFAWGGIDFMVDPNAGDGGYLNYNEPNWDAVLAAQILLTGCRTPFPIYDDAREGTVAAGALSVFLGIQNSLLPSMSTIPTPIALSNCSTN</sequence>
<name>A0A1L7XFQ5_9HELO</name>